<dbReference type="EnsemblPlants" id="Bo5g054530.1">
    <property type="protein sequence ID" value="Bo5g054530.1"/>
    <property type="gene ID" value="Bo5g054530"/>
</dbReference>
<protein>
    <submittedName>
        <fullName evidence="1">Uncharacterized protein</fullName>
    </submittedName>
</protein>
<proteinExistence type="predicted"/>
<evidence type="ECO:0000313" key="2">
    <source>
        <dbReference type="Proteomes" id="UP000032141"/>
    </source>
</evidence>
<dbReference type="HOGENOM" id="CLU_3144819_0_0_1"/>
<evidence type="ECO:0000313" key="1">
    <source>
        <dbReference type="EnsemblPlants" id="Bo5g054530.1"/>
    </source>
</evidence>
<dbReference type="AlphaFoldDB" id="A0A0D3CE60"/>
<keyword evidence="2" id="KW-1185">Reference proteome</keyword>
<name>A0A0D3CE60_BRAOL</name>
<reference evidence="1 2" key="1">
    <citation type="journal article" date="2014" name="Genome Biol.">
        <title>Transcriptome and methylome profiling reveals relics of genome dominance in the mesopolyploid Brassica oleracea.</title>
        <authorList>
            <person name="Parkin I.A."/>
            <person name="Koh C."/>
            <person name="Tang H."/>
            <person name="Robinson S.J."/>
            <person name="Kagale S."/>
            <person name="Clarke W.E."/>
            <person name="Town C.D."/>
            <person name="Nixon J."/>
            <person name="Krishnakumar V."/>
            <person name="Bidwell S.L."/>
            <person name="Denoeud F."/>
            <person name="Belcram H."/>
            <person name="Links M.G."/>
            <person name="Just J."/>
            <person name="Clarke C."/>
            <person name="Bender T."/>
            <person name="Huebert T."/>
            <person name="Mason A.S."/>
            <person name="Pires J.C."/>
            <person name="Barker G."/>
            <person name="Moore J."/>
            <person name="Walley P.G."/>
            <person name="Manoli S."/>
            <person name="Batley J."/>
            <person name="Edwards D."/>
            <person name="Nelson M.N."/>
            <person name="Wang X."/>
            <person name="Paterson A.H."/>
            <person name="King G."/>
            <person name="Bancroft I."/>
            <person name="Chalhoub B."/>
            <person name="Sharpe A.G."/>
        </authorList>
    </citation>
    <scope>NUCLEOTIDE SEQUENCE</scope>
    <source>
        <strain evidence="1 2">cv. TO1000</strain>
    </source>
</reference>
<reference evidence="1" key="2">
    <citation type="submission" date="2015-03" db="UniProtKB">
        <authorList>
            <consortium name="EnsemblPlants"/>
        </authorList>
    </citation>
    <scope>IDENTIFICATION</scope>
</reference>
<sequence>MEKELDGGGCIRSLTEEAPHCDFSDDKPFARACSPEFTIQSDDKHGRGG</sequence>
<dbReference type="Gramene" id="Bo5g054530.1">
    <property type="protein sequence ID" value="Bo5g054530.1"/>
    <property type="gene ID" value="Bo5g054530"/>
</dbReference>
<accession>A0A0D3CE60</accession>
<dbReference type="Proteomes" id="UP000032141">
    <property type="component" value="Chromosome C5"/>
</dbReference>
<organism evidence="1 2">
    <name type="scientific">Brassica oleracea var. oleracea</name>
    <dbReference type="NCBI Taxonomy" id="109376"/>
    <lineage>
        <taxon>Eukaryota</taxon>
        <taxon>Viridiplantae</taxon>
        <taxon>Streptophyta</taxon>
        <taxon>Embryophyta</taxon>
        <taxon>Tracheophyta</taxon>
        <taxon>Spermatophyta</taxon>
        <taxon>Magnoliopsida</taxon>
        <taxon>eudicotyledons</taxon>
        <taxon>Gunneridae</taxon>
        <taxon>Pentapetalae</taxon>
        <taxon>rosids</taxon>
        <taxon>malvids</taxon>
        <taxon>Brassicales</taxon>
        <taxon>Brassicaceae</taxon>
        <taxon>Brassiceae</taxon>
        <taxon>Brassica</taxon>
    </lineage>
</organism>